<evidence type="ECO:0000313" key="2">
    <source>
        <dbReference type="EMBL" id="VDO62122.1"/>
    </source>
</evidence>
<evidence type="ECO:0000256" key="1">
    <source>
        <dbReference type="SAM" id="MobiDB-lite"/>
    </source>
</evidence>
<accession>A0A3P8AR46</accession>
<reference evidence="4" key="2">
    <citation type="submission" date="2019-09" db="UniProtKB">
        <authorList>
            <consortium name="WormBaseParasite"/>
        </authorList>
    </citation>
    <scope>IDENTIFICATION</scope>
</reference>
<gene>
    <name evidence="2" type="ORF">HPBE_LOCUS4697</name>
</gene>
<dbReference type="WBParaSite" id="HPBE_0000469601-mRNA-1">
    <property type="protein sequence ID" value="HPBE_0000469601-mRNA-1"/>
    <property type="gene ID" value="HPBE_0000469601"/>
</dbReference>
<evidence type="ECO:0000313" key="3">
    <source>
        <dbReference type="Proteomes" id="UP000050761"/>
    </source>
</evidence>
<proteinExistence type="predicted"/>
<protein>
    <submittedName>
        <fullName evidence="4">PPM-type phosphatase domain-containing protein</fullName>
    </submittedName>
</protein>
<feature type="region of interest" description="Disordered" evidence="1">
    <location>
        <begin position="59"/>
        <end position="95"/>
    </location>
</feature>
<dbReference type="Proteomes" id="UP000050761">
    <property type="component" value="Unassembled WGS sequence"/>
</dbReference>
<name>A0A183FEB0_HELPZ</name>
<organism evidence="3 4">
    <name type="scientific">Heligmosomoides polygyrus</name>
    <name type="common">Parasitic roundworm</name>
    <dbReference type="NCBI Taxonomy" id="6339"/>
    <lineage>
        <taxon>Eukaryota</taxon>
        <taxon>Metazoa</taxon>
        <taxon>Ecdysozoa</taxon>
        <taxon>Nematoda</taxon>
        <taxon>Chromadorea</taxon>
        <taxon>Rhabditida</taxon>
        <taxon>Rhabditina</taxon>
        <taxon>Rhabditomorpha</taxon>
        <taxon>Strongyloidea</taxon>
        <taxon>Heligmosomidae</taxon>
        <taxon>Heligmosomoides</taxon>
    </lineage>
</organism>
<dbReference type="AlphaFoldDB" id="A0A183FEB0"/>
<dbReference type="EMBL" id="UZAH01025351">
    <property type="protein sequence ID" value="VDO62122.1"/>
    <property type="molecule type" value="Genomic_DNA"/>
</dbReference>
<sequence length="95" mass="10603">MPVQLDGAEDRLACMRIRSHGNMLILCEEAAECYDDGAKDGKPVVVVLDKSIGRLTMSGRKSAKSRRVIANSQRTTEERRRRSGCGRETARHCQL</sequence>
<accession>A0A183FEB0</accession>
<reference evidence="2 3" key="1">
    <citation type="submission" date="2018-11" db="EMBL/GenBank/DDBJ databases">
        <authorList>
            <consortium name="Pathogen Informatics"/>
        </authorList>
    </citation>
    <scope>NUCLEOTIDE SEQUENCE [LARGE SCALE GENOMIC DNA]</scope>
</reference>
<evidence type="ECO:0000313" key="4">
    <source>
        <dbReference type="WBParaSite" id="HPBE_0000469601-mRNA-1"/>
    </source>
</evidence>
<keyword evidence="3" id="KW-1185">Reference proteome</keyword>